<dbReference type="OrthoDB" id="5852530at2759"/>
<evidence type="ECO:0000313" key="3">
    <source>
        <dbReference type="Proteomes" id="UP000252519"/>
    </source>
</evidence>
<gene>
    <name evidence="2" type="ORF">ANCCAN_19681</name>
</gene>
<dbReference type="AlphaFoldDB" id="A0A368FTY9"/>
<name>A0A368FTY9_ANCCA</name>
<feature type="transmembrane region" description="Helical" evidence="1">
    <location>
        <begin position="12"/>
        <end position="31"/>
    </location>
</feature>
<feature type="transmembrane region" description="Helical" evidence="1">
    <location>
        <begin position="43"/>
        <end position="64"/>
    </location>
</feature>
<sequence>MMCILRFHVKVYMGIVDVTCLFICADLAGIWQITGQVFCHSPIFAYIAGNISMGRFLSIIMDLIRPHSRSMGGYLLLLCISSLQPNIRSVLAYKNLYF</sequence>
<evidence type="ECO:0000256" key="1">
    <source>
        <dbReference type="SAM" id="Phobius"/>
    </source>
</evidence>
<dbReference type="Pfam" id="PF10321">
    <property type="entry name" value="7TM_GPCR_Srt"/>
    <property type="match status" value="1"/>
</dbReference>
<accession>A0A368FTY9</accession>
<evidence type="ECO:0000313" key="2">
    <source>
        <dbReference type="EMBL" id="RCN34469.1"/>
    </source>
</evidence>
<proteinExistence type="predicted"/>
<keyword evidence="1" id="KW-1133">Transmembrane helix</keyword>
<reference evidence="2 3" key="1">
    <citation type="submission" date="2014-10" db="EMBL/GenBank/DDBJ databases">
        <title>Draft genome of the hookworm Ancylostoma caninum.</title>
        <authorList>
            <person name="Mitreva M."/>
        </authorList>
    </citation>
    <scope>NUCLEOTIDE SEQUENCE [LARGE SCALE GENOMIC DNA]</scope>
    <source>
        <strain evidence="2 3">Baltimore</strain>
    </source>
</reference>
<keyword evidence="3" id="KW-1185">Reference proteome</keyword>
<dbReference type="Proteomes" id="UP000252519">
    <property type="component" value="Unassembled WGS sequence"/>
</dbReference>
<keyword evidence="1" id="KW-0472">Membrane</keyword>
<protein>
    <submittedName>
        <fullName evidence="2">Uncharacterized protein</fullName>
    </submittedName>
</protein>
<keyword evidence="1" id="KW-0812">Transmembrane</keyword>
<organism evidence="2 3">
    <name type="scientific">Ancylostoma caninum</name>
    <name type="common">Dog hookworm</name>
    <dbReference type="NCBI Taxonomy" id="29170"/>
    <lineage>
        <taxon>Eukaryota</taxon>
        <taxon>Metazoa</taxon>
        <taxon>Ecdysozoa</taxon>
        <taxon>Nematoda</taxon>
        <taxon>Chromadorea</taxon>
        <taxon>Rhabditida</taxon>
        <taxon>Rhabditina</taxon>
        <taxon>Rhabditomorpha</taxon>
        <taxon>Strongyloidea</taxon>
        <taxon>Ancylostomatidae</taxon>
        <taxon>Ancylostomatinae</taxon>
        <taxon>Ancylostoma</taxon>
    </lineage>
</organism>
<comment type="caution">
    <text evidence="2">The sequence shown here is derived from an EMBL/GenBank/DDBJ whole genome shotgun (WGS) entry which is preliminary data.</text>
</comment>
<dbReference type="EMBL" id="JOJR01000777">
    <property type="protein sequence ID" value="RCN34469.1"/>
    <property type="molecule type" value="Genomic_DNA"/>
</dbReference>
<dbReference type="InterPro" id="IPR019425">
    <property type="entry name" value="7TM_GPCR_serpentine_rcpt_Srt"/>
</dbReference>